<evidence type="ECO:0000256" key="8">
    <source>
        <dbReference type="ARBA" id="ARBA00052751"/>
    </source>
</evidence>
<keyword evidence="7 13" id="KW-0671">Queuosine biosynthesis</keyword>
<dbReference type="AlphaFoldDB" id="A0A4Y8M5G8"/>
<dbReference type="InterPro" id="IPR042118">
    <property type="entry name" value="QueA_dom1"/>
</dbReference>
<keyword evidence="14" id="KW-0413">Isomerase</keyword>
<comment type="pathway">
    <text evidence="2 13">tRNA modification; tRNA-queuosine biosynthesis.</text>
</comment>
<dbReference type="HAMAP" id="MF_00113">
    <property type="entry name" value="QueA"/>
    <property type="match status" value="1"/>
</dbReference>
<evidence type="ECO:0000256" key="7">
    <source>
        <dbReference type="ARBA" id="ARBA00022785"/>
    </source>
</evidence>
<dbReference type="FunFam" id="2.40.10.240:FF:000002">
    <property type="entry name" value="S-adenosylmethionine:tRNA ribosyltransferase-isomerase"/>
    <property type="match status" value="1"/>
</dbReference>
<dbReference type="Pfam" id="PF02547">
    <property type="entry name" value="Queuosine_synth"/>
    <property type="match status" value="1"/>
</dbReference>
<dbReference type="FunFam" id="3.40.1780.10:FF:000001">
    <property type="entry name" value="S-adenosylmethionine:tRNA ribosyltransferase-isomerase"/>
    <property type="match status" value="1"/>
</dbReference>
<keyword evidence="15" id="KW-1185">Reference proteome</keyword>
<evidence type="ECO:0000256" key="1">
    <source>
        <dbReference type="ARBA" id="ARBA00004496"/>
    </source>
</evidence>
<keyword evidence="4 13" id="KW-0963">Cytoplasm</keyword>
<dbReference type="NCBIfam" id="NF001140">
    <property type="entry name" value="PRK00147.1"/>
    <property type="match status" value="1"/>
</dbReference>
<proteinExistence type="inferred from homology"/>
<comment type="caution">
    <text evidence="14">The sequence shown here is derived from an EMBL/GenBank/DDBJ whole genome shotgun (WGS) entry which is preliminary data.</text>
</comment>
<comment type="similarity">
    <text evidence="9 13">Belongs to the QueA family.</text>
</comment>
<dbReference type="GO" id="GO:0005737">
    <property type="term" value="C:cytoplasm"/>
    <property type="evidence" value="ECO:0007669"/>
    <property type="project" value="UniProtKB-SubCell"/>
</dbReference>
<dbReference type="NCBIfam" id="TIGR00113">
    <property type="entry name" value="queA"/>
    <property type="match status" value="1"/>
</dbReference>
<dbReference type="Gene3D" id="2.40.10.240">
    <property type="entry name" value="QueA-like"/>
    <property type="match status" value="1"/>
</dbReference>
<dbReference type="InterPro" id="IPR003699">
    <property type="entry name" value="QueA"/>
</dbReference>
<dbReference type="EMBL" id="SOMN01000002">
    <property type="protein sequence ID" value="TFE30722.1"/>
    <property type="molecule type" value="Genomic_DNA"/>
</dbReference>
<dbReference type="GO" id="GO:0051075">
    <property type="term" value="F:S-adenosylmethionine:tRNA ribosyltransferase-isomerase activity"/>
    <property type="evidence" value="ECO:0007669"/>
    <property type="project" value="UniProtKB-EC"/>
</dbReference>
<evidence type="ECO:0000256" key="6">
    <source>
        <dbReference type="ARBA" id="ARBA00022691"/>
    </source>
</evidence>
<dbReference type="RefSeq" id="WP_135150602.1">
    <property type="nucleotide sequence ID" value="NZ_SOMN01000002.1"/>
</dbReference>
<accession>A0A4Y8M5G8</accession>
<evidence type="ECO:0000313" key="14">
    <source>
        <dbReference type="EMBL" id="TFE30722.1"/>
    </source>
</evidence>
<comment type="subcellular location">
    <subcellularLocation>
        <location evidence="1 13">Cytoplasm</location>
    </subcellularLocation>
</comment>
<evidence type="ECO:0000256" key="11">
    <source>
        <dbReference type="ARBA" id="ARBA00069325"/>
    </source>
</evidence>
<keyword evidence="14" id="KW-0328">Glycosyltransferase</keyword>
<dbReference type="EC" id="2.4.99.17" evidence="10 13"/>
<name>A0A4Y8M5G8_9BACL</name>
<keyword evidence="6 13" id="KW-0949">S-adenosyl-L-methionine</keyword>
<dbReference type="PANTHER" id="PTHR30307">
    <property type="entry name" value="S-ADENOSYLMETHIONINE:TRNA RIBOSYLTRANSFERASE-ISOMERASE"/>
    <property type="match status" value="1"/>
</dbReference>
<comment type="subunit">
    <text evidence="3 13">Monomer.</text>
</comment>
<evidence type="ECO:0000256" key="4">
    <source>
        <dbReference type="ARBA" id="ARBA00022490"/>
    </source>
</evidence>
<comment type="function">
    <text evidence="13">Transfers and isomerizes the ribose moiety from AdoMet to the 7-aminomethyl group of 7-deazaguanine (preQ1-tRNA) to give epoxyqueuosine (oQ-tRNA).</text>
</comment>
<evidence type="ECO:0000256" key="5">
    <source>
        <dbReference type="ARBA" id="ARBA00022679"/>
    </source>
</evidence>
<gene>
    <name evidence="13 14" type="primary">queA</name>
    <name evidence="14" type="ORF">E2980_02765</name>
</gene>
<dbReference type="OrthoDB" id="9805933at2"/>
<evidence type="ECO:0000256" key="3">
    <source>
        <dbReference type="ARBA" id="ARBA00011245"/>
    </source>
</evidence>
<evidence type="ECO:0000313" key="15">
    <source>
        <dbReference type="Proteomes" id="UP000297900"/>
    </source>
</evidence>
<dbReference type="PANTHER" id="PTHR30307:SF0">
    <property type="entry name" value="S-ADENOSYLMETHIONINE:TRNA RIBOSYLTRANSFERASE-ISOMERASE"/>
    <property type="match status" value="1"/>
</dbReference>
<dbReference type="InterPro" id="IPR042119">
    <property type="entry name" value="QueA_dom2"/>
</dbReference>
<dbReference type="Proteomes" id="UP000297900">
    <property type="component" value="Unassembled WGS sequence"/>
</dbReference>
<organism evidence="14 15">
    <name type="scientific">Cohnella luojiensis</name>
    <dbReference type="NCBI Taxonomy" id="652876"/>
    <lineage>
        <taxon>Bacteria</taxon>
        <taxon>Bacillati</taxon>
        <taxon>Bacillota</taxon>
        <taxon>Bacilli</taxon>
        <taxon>Bacillales</taxon>
        <taxon>Paenibacillaceae</taxon>
        <taxon>Cohnella</taxon>
    </lineage>
</organism>
<dbReference type="InterPro" id="IPR036100">
    <property type="entry name" value="QueA_sf"/>
</dbReference>
<dbReference type="GO" id="GO:0008616">
    <property type="term" value="P:tRNA queuosine(34) biosynthetic process"/>
    <property type="evidence" value="ECO:0007669"/>
    <property type="project" value="UniProtKB-UniRule"/>
</dbReference>
<evidence type="ECO:0000256" key="12">
    <source>
        <dbReference type="ARBA" id="ARBA00076160"/>
    </source>
</evidence>
<dbReference type="SUPFAM" id="SSF111337">
    <property type="entry name" value="QueA-like"/>
    <property type="match status" value="1"/>
</dbReference>
<dbReference type="Gene3D" id="3.40.1780.10">
    <property type="entry name" value="QueA-like"/>
    <property type="match status" value="1"/>
</dbReference>
<protein>
    <recommendedName>
        <fullName evidence="11 13">S-adenosylmethionine:tRNA ribosyltransferase-isomerase</fullName>
        <ecNumber evidence="10 13">2.4.99.17</ecNumber>
    </recommendedName>
    <alternativeName>
        <fullName evidence="12 13">Queuosine biosynthesis protein QueA</fullName>
    </alternativeName>
</protein>
<keyword evidence="5 13" id="KW-0808">Transferase</keyword>
<evidence type="ECO:0000256" key="13">
    <source>
        <dbReference type="HAMAP-Rule" id="MF_00113"/>
    </source>
</evidence>
<evidence type="ECO:0000256" key="9">
    <source>
        <dbReference type="ARBA" id="ARBA00061210"/>
    </source>
</evidence>
<evidence type="ECO:0000256" key="10">
    <source>
        <dbReference type="ARBA" id="ARBA00066503"/>
    </source>
</evidence>
<reference evidence="14 15" key="1">
    <citation type="submission" date="2019-03" db="EMBL/GenBank/DDBJ databases">
        <title>Cohnella endophytica sp. nov., a novel endophytic bacterium isolated from bark of Sonneratia apetala.</title>
        <authorList>
            <person name="Tuo L."/>
        </authorList>
    </citation>
    <scope>NUCLEOTIDE SEQUENCE [LARGE SCALE GENOMIC DNA]</scope>
    <source>
        <strain evidence="14 15">CCTCC AB 208254</strain>
    </source>
</reference>
<comment type="catalytic activity">
    <reaction evidence="8 13">
        <text>7-aminomethyl-7-carbaguanosine(34) in tRNA + S-adenosyl-L-methionine = epoxyqueuosine(34) in tRNA + adenine + L-methionine + 2 H(+)</text>
        <dbReference type="Rhea" id="RHEA:32155"/>
        <dbReference type="Rhea" id="RHEA-COMP:10342"/>
        <dbReference type="Rhea" id="RHEA-COMP:18582"/>
        <dbReference type="ChEBI" id="CHEBI:15378"/>
        <dbReference type="ChEBI" id="CHEBI:16708"/>
        <dbReference type="ChEBI" id="CHEBI:57844"/>
        <dbReference type="ChEBI" id="CHEBI:59789"/>
        <dbReference type="ChEBI" id="CHEBI:82833"/>
        <dbReference type="ChEBI" id="CHEBI:194443"/>
        <dbReference type="EC" id="2.4.99.17"/>
    </reaction>
</comment>
<evidence type="ECO:0000256" key="2">
    <source>
        <dbReference type="ARBA" id="ARBA00004691"/>
    </source>
</evidence>
<dbReference type="UniPathway" id="UPA00392"/>
<sequence length="348" mass="38812">MNVSDYDFDLPESLIAQTPLLERTSSRLLVLDRRNGKIEHRAFTDLADYLNPGDTLVLNDTRVLPARLFGVKADTGAKVELLLLKRIEGDRWEALVKPGKRVHTGARLNFGSSEDASPLLSAIVEDEGEMGARTIRFEYKGIFNELLDRLGQMPLPPYIKESLSDRERYQTVYSRNEGSAAAPTAGLHFTDSFLERLQANGVKLCPITLHVGLGTFRPVSVNKIEEHEMHSEWYSVSEESAKLLNEARASGGRIVAVGTTSARTLETVGQRFQDQSIEACSGWTNIFIYPGYEFTMANALLTNFHLPKSTLVMLVSALAGRDNVLNAYQEAIAHQYRFFSFGDAMFIT</sequence>